<evidence type="ECO:0000313" key="5">
    <source>
        <dbReference type="EMBL" id="MCQ4332022.1"/>
    </source>
</evidence>
<comment type="caution">
    <text evidence="5">The sequence shown here is derived from an EMBL/GenBank/DDBJ whole genome shotgun (WGS) entry which is preliminary data.</text>
</comment>
<evidence type="ECO:0000259" key="4">
    <source>
        <dbReference type="PROSITE" id="PS51118"/>
    </source>
</evidence>
<dbReference type="PROSITE" id="PS51118">
    <property type="entry name" value="HTH_HXLR"/>
    <property type="match status" value="1"/>
</dbReference>
<dbReference type="Gene3D" id="1.10.10.10">
    <property type="entry name" value="Winged helix-like DNA-binding domain superfamily/Winged helix DNA-binding domain"/>
    <property type="match status" value="1"/>
</dbReference>
<feature type="domain" description="HTH hxlR-type" evidence="4">
    <location>
        <begin position="16"/>
        <end position="113"/>
    </location>
</feature>
<evidence type="ECO:0000256" key="3">
    <source>
        <dbReference type="ARBA" id="ARBA00023163"/>
    </source>
</evidence>
<dbReference type="SUPFAM" id="SSF46785">
    <property type="entry name" value="Winged helix' DNA-binding domain"/>
    <property type="match status" value="1"/>
</dbReference>
<proteinExistence type="predicted"/>
<gene>
    <name evidence="5" type="ORF">KM295_00690</name>
</gene>
<dbReference type="InterPro" id="IPR001845">
    <property type="entry name" value="HTH_ArsR_DNA-bd_dom"/>
</dbReference>
<dbReference type="Proteomes" id="UP001139494">
    <property type="component" value="Unassembled WGS sequence"/>
</dbReference>
<reference evidence="5" key="1">
    <citation type="journal article" date="2023" name="Front. Microbiol.">
        <title>Genomic-based phylogenetic and metabolic analyses of the genus Natronomonas, and description of Natronomonas aquatica sp. nov.</title>
        <authorList>
            <person name="Garcia-Roldan A."/>
            <person name="Duran-Viseras A."/>
            <person name="de la Haba R.R."/>
            <person name="Corral P."/>
            <person name="Sanchez-Porro C."/>
            <person name="Ventosa A."/>
        </authorList>
    </citation>
    <scope>NUCLEOTIDE SEQUENCE</scope>
    <source>
        <strain evidence="5">F2-12</strain>
    </source>
</reference>
<evidence type="ECO:0000256" key="2">
    <source>
        <dbReference type="ARBA" id="ARBA00023125"/>
    </source>
</evidence>
<organism evidence="5 6">
    <name type="scientific">Natronomonas aquatica</name>
    <dbReference type="NCBI Taxonomy" id="2841590"/>
    <lineage>
        <taxon>Archaea</taxon>
        <taxon>Methanobacteriati</taxon>
        <taxon>Methanobacteriota</taxon>
        <taxon>Stenosarchaea group</taxon>
        <taxon>Halobacteria</taxon>
        <taxon>Halobacteriales</taxon>
        <taxon>Natronomonadaceae</taxon>
        <taxon>Natronomonas</taxon>
    </lineage>
</organism>
<protein>
    <submittedName>
        <fullName evidence="5">Helix-turn-helix transcriptional regulator</fullName>
    </submittedName>
</protein>
<dbReference type="RefSeq" id="WP_256027931.1">
    <property type="nucleotide sequence ID" value="NZ_JAHLKM010000001.1"/>
</dbReference>
<dbReference type="PANTHER" id="PTHR33204">
    <property type="entry name" value="TRANSCRIPTIONAL REGULATOR, MARR FAMILY"/>
    <property type="match status" value="1"/>
</dbReference>
<evidence type="ECO:0000313" key="6">
    <source>
        <dbReference type="Proteomes" id="UP001139494"/>
    </source>
</evidence>
<dbReference type="InterPro" id="IPR036390">
    <property type="entry name" value="WH_DNA-bd_sf"/>
</dbReference>
<dbReference type="SMART" id="SM00418">
    <property type="entry name" value="HTH_ARSR"/>
    <property type="match status" value="1"/>
</dbReference>
<sequence length="119" mass="13479">MTADDERLAELNPAVCPTVESLNVIGTQWRLNVLYDLQDGEKRFNELKESTGASSRTLSQTLDTLEEYGLVTERTERASPIAVYYRLTEKGEALEAAFDEIDAWAREYMDVAEPEIQSE</sequence>
<dbReference type="PANTHER" id="PTHR33204:SF18">
    <property type="entry name" value="TRANSCRIPTIONAL REGULATORY PROTEIN"/>
    <property type="match status" value="1"/>
</dbReference>
<dbReference type="GO" id="GO:0003700">
    <property type="term" value="F:DNA-binding transcription factor activity"/>
    <property type="evidence" value="ECO:0007669"/>
    <property type="project" value="InterPro"/>
</dbReference>
<dbReference type="AlphaFoldDB" id="A0A9R1CQJ3"/>
<keyword evidence="3" id="KW-0804">Transcription</keyword>
<dbReference type="InterPro" id="IPR011991">
    <property type="entry name" value="ArsR-like_HTH"/>
</dbReference>
<name>A0A9R1CQJ3_9EURY</name>
<evidence type="ECO:0000256" key="1">
    <source>
        <dbReference type="ARBA" id="ARBA00023015"/>
    </source>
</evidence>
<dbReference type="Pfam" id="PF01638">
    <property type="entry name" value="HxlR"/>
    <property type="match status" value="1"/>
</dbReference>
<dbReference type="EMBL" id="JAHLKM010000001">
    <property type="protein sequence ID" value="MCQ4332022.1"/>
    <property type="molecule type" value="Genomic_DNA"/>
</dbReference>
<keyword evidence="2" id="KW-0238">DNA-binding</keyword>
<keyword evidence="1" id="KW-0805">Transcription regulation</keyword>
<keyword evidence="6" id="KW-1185">Reference proteome</keyword>
<dbReference type="InterPro" id="IPR002577">
    <property type="entry name" value="HTH_HxlR"/>
</dbReference>
<dbReference type="InterPro" id="IPR036388">
    <property type="entry name" value="WH-like_DNA-bd_sf"/>
</dbReference>
<accession>A0A9R1CQJ3</accession>
<dbReference type="CDD" id="cd00090">
    <property type="entry name" value="HTH_ARSR"/>
    <property type="match status" value="1"/>
</dbReference>
<dbReference type="GO" id="GO:0003677">
    <property type="term" value="F:DNA binding"/>
    <property type="evidence" value="ECO:0007669"/>
    <property type="project" value="UniProtKB-KW"/>
</dbReference>